<gene>
    <name evidence="1" type="ORF">SAMN04488519_10839</name>
</gene>
<accession>A0A1I5I3G1</accession>
<evidence type="ECO:0000313" key="1">
    <source>
        <dbReference type="EMBL" id="SFO54730.1"/>
    </source>
</evidence>
<dbReference type="AlphaFoldDB" id="A0A1I5I3G1"/>
<sequence>MKQILIIYALIFLIFCGKMTPKIDQGTGEAKRQEIELNEVNLTDTTVNFLWRDLKYDSIQNQTSSTIFLNEEYIKSITPQEKAALGYVATFIGNECRWDGKANEDRSNLDCKIISALGLGYQCSENHLGFLRKWFATDEQVLSKLEACPTIPNTATVQNTFDEIVIATKGNSISVYFKASGVNLREEESWNWSETVYFSATTDNLNLVKKDRSEVSREKFEMSE</sequence>
<dbReference type="EMBL" id="FOVW01000008">
    <property type="protein sequence ID" value="SFO54730.1"/>
    <property type="molecule type" value="Genomic_DNA"/>
</dbReference>
<organism evidence="1 2">
    <name type="scientific">Algoriphagus ornithinivorans</name>
    <dbReference type="NCBI Taxonomy" id="226506"/>
    <lineage>
        <taxon>Bacteria</taxon>
        <taxon>Pseudomonadati</taxon>
        <taxon>Bacteroidota</taxon>
        <taxon>Cytophagia</taxon>
        <taxon>Cytophagales</taxon>
        <taxon>Cyclobacteriaceae</taxon>
        <taxon>Algoriphagus</taxon>
    </lineage>
</organism>
<dbReference type="STRING" id="226506.SAMN04488519_10839"/>
<dbReference type="Proteomes" id="UP000199564">
    <property type="component" value="Unassembled WGS sequence"/>
</dbReference>
<protein>
    <submittedName>
        <fullName evidence="1">Uncharacterized protein</fullName>
    </submittedName>
</protein>
<proteinExistence type="predicted"/>
<name>A0A1I5I3G1_9BACT</name>
<keyword evidence="2" id="KW-1185">Reference proteome</keyword>
<dbReference type="RefSeq" id="WP_139217498.1">
    <property type="nucleotide sequence ID" value="NZ_FOVW01000008.1"/>
</dbReference>
<evidence type="ECO:0000313" key="2">
    <source>
        <dbReference type="Proteomes" id="UP000199564"/>
    </source>
</evidence>
<reference evidence="2" key="1">
    <citation type="submission" date="2016-10" db="EMBL/GenBank/DDBJ databases">
        <authorList>
            <person name="Varghese N."/>
            <person name="Submissions S."/>
        </authorList>
    </citation>
    <scope>NUCLEOTIDE SEQUENCE [LARGE SCALE GENOMIC DNA]</scope>
    <source>
        <strain evidence="2">DSM 15282</strain>
    </source>
</reference>